<organism evidence="2">
    <name type="scientific">Timema douglasi</name>
    <name type="common">Walking stick</name>
    <dbReference type="NCBI Taxonomy" id="61478"/>
    <lineage>
        <taxon>Eukaryota</taxon>
        <taxon>Metazoa</taxon>
        <taxon>Ecdysozoa</taxon>
        <taxon>Arthropoda</taxon>
        <taxon>Hexapoda</taxon>
        <taxon>Insecta</taxon>
        <taxon>Pterygota</taxon>
        <taxon>Neoptera</taxon>
        <taxon>Polyneoptera</taxon>
        <taxon>Phasmatodea</taxon>
        <taxon>Timematodea</taxon>
        <taxon>Timematoidea</taxon>
        <taxon>Timematidae</taxon>
        <taxon>Timema</taxon>
    </lineage>
</organism>
<feature type="region of interest" description="Disordered" evidence="1">
    <location>
        <begin position="142"/>
        <end position="184"/>
    </location>
</feature>
<accession>A0A7R8VV84</accession>
<evidence type="ECO:0000256" key="1">
    <source>
        <dbReference type="SAM" id="MobiDB-lite"/>
    </source>
</evidence>
<name>A0A7R8VV84_TIMDO</name>
<proteinExistence type="predicted"/>
<gene>
    <name evidence="2" type="ORF">TDIB3V08_LOCUS9560</name>
</gene>
<protein>
    <submittedName>
        <fullName evidence="2">Uncharacterized protein</fullName>
    </submittedName>
</protein>
<reference evidence="2" key="1">
    <citation type="submission" date="2020-11" db="EMBL/GenBank/DDBJ databases">
        <authorList>
            <person name="Tran Van P."/>
        </authorList>
    </citation>
    <scope>NUCLEOTIDE SEQUENCE</scope>
</reference>
<dbReference type="AlphaFoldDB" id="A0A7R8VV84"/>
<feature type="compositionally biased region" description="Polar residues" evidence="1">
    <location>
        <begin position="152"/>
        <end position="176"/>
    </location>
</feature>
<sequence>MTSVAWYSLESGTPGSHLPYSPLGAALPQRLSLVWRLLNGGGDDQNNVVSSSLGNSIEAKKKISTKKDEEPNVQSNKVEESIAALDNNQENCATETLESIAIKELLEGRENQLHFTQLRIEPQSLRLQQSSSMLYYEATGAHATGSGAGSGEQSRAYNSNTQRAMATASQRAQLTAVQRGDRRV</sequence>
<dbReference type="EMBL" id="OA570531">
    <property type="protein sequence ID" value="CAD7203387.1"/>
    <property type="molecule type" value="Genomic_DNA"/>
</dbReference>
<evidence type="ECO:0000313" key="2">
    <source>
        <dbReference type="EMBL" id="CAD7203387.1"/>
    </source>
</evidence>